<evidence type="ECO:0000313" key="7">
    <source>
        <dbReference type="RefSeq" id="XP_006814698.1"/>
    </source>
</evidence>
<feature type="compositionally biased region" description="Acidic residues" evidence="3">
    <location>
        <begin position="1288"/>
        <end position="1305"/>
    </location>
</feature>
<gene>
    <name evidence="7" type="primary">LOC100374463</name>
</gene>
<dbReference type="Proteomes" id="UP000694865">
    <property type="component" value="Unplaced"/>
</dbReference>
<protein>
    <submittedName>
        <fullName evidence="7">Protein CLEC16A-like</fullName>
    </submittedName>
</protein>
<feature type="compositionally biased region" description="Acidic residues" evidence="3">
    <location>
        <begin position="394"/>
        <end position="404"/>
    </location>
</feature>
<feature type="compositionally biased region" description="Polar residues" evidence="3">
    <location>
        <begin position="971"/>
        <end position="988"/>
    </location>
</feature>
<feature type="domain" description="CLEC16A/TT9 C-terminal" evidence="5">
    <location>
        <begin position="243"/>
        <end position="415"/>
    </location>
</feature>
<proteinExistence type="inferred from homology"/>
<feature type="compositionally biased region" description="Basic and acidic residues" evidence="3">
    <location>
        <begin position="1243"/>
        <end position="1262"/>
    </location>
</feature>
<evidence type="ECO:0000259" key="4">
    <source>
        <dbReference type="Pfam" id="PF09758"/>
    </source>
</evidence>
<dbReference type="Pfam" id="PF19439">
    <property type="entry name" value="CLEC16A_C"/>
    <property type="match status" value="2"/>
</dbReference>
<reference evidence="7" key="1">
    <citation type="submission" date="2025-08" db="UniProtKB">
        <authorList>
            <consortium name="RefSeq"/>
        </authorList>
    </citation>
    <scope>IDENTIFICATION</scope>
    <source>
        <tissue evidence="7">Testes</tissue>
    </source>
</reference>
<feature type="compositionally biased region" description="Acidic residues" evidence="3">
    <location>
        <begin position="1171"/>
        <end position="1181"/>
    </location>
</feature>
<feature type="domain" description="FPL" evidence="4">
    <location>
        <begin position="51"/>
        <end position="197"/>
    </location>
</feature>
<dbReference type="RefSeq" id="XP_006814698.1">
    <property type="nucleotide sequence ID" value="XM_006814635.1"/>
</dbReference>
<comment type="similarity">
    <text evidence="1">Belongs to the CLEC16A/gop-1 family.</text>
</comment>
<feature type="domain" description="CLEC16A/TT9 C-terminal" evidence="5">
    <location>
        <begin position="447"/>
        <end position="980"/>
    </location>
</feature>
<feature type="region of interest" description="Disordered" evidence="3">
    <location>
        <begin position="386"/>
        <end position="423"/>
    </location>
</feature>
<evidence type="ECO:0000259" key="5">
    <source>
        <dbReference type="Pfam" id="PF19439"/>
    </source>
</evidence>
<dbReference type="PANTHER" id="PTHR21481">
    <property type="entry name" value="PROTEIN CLEC16A"/>
    <property type="match status" value="1"/>
</dbReference>
<feature type="compositionally biased region" description="Basic and acidic residues" evidence="3">
    <location>
        <begin position="1160"/>
        <end position="1170"/>
    </location>
</feature>
<dbReference type="InterPro" id="IPR039272">
    <property type="entry name" value="CLEC16A/TT9"/>
</dbReference>
<evidence type="ECO:0000313" key="6">
    <source>
        <dbReference type="Proteomes" id="UP000694865"/>
    </source>
</evidence>
<name>A0ABM0M3V7_SACKO</name>
<feature type="compositionally biased region" description="Acidic residues" evidence="3">
    <location>
        <begin position="1224"/>
        <end position="1242"/>
    </location>
</feature>
<feature type="compositionally biased region" description="Polar residues" evidence="3">
    <location>
        <begin position="1209"/>
        <end position="1222"/>
    </location>
</feature>
<keyword evidence="2" id="KW-0072">Autophagy</keyword>
<dbReference type="Pfam" id="PF09758">
    <property type="entry name" value="FPL"/>
    <property type="match status" value="1"/>
</dbReference>
<sequence>MFSKGKNWIQQAVWKPKNLHSLEHLKFLHHVLMKHQVVTEQNKSLLVETFRSISEILIWGDQNDSSVFDFFLEKNMLSFFLKILRQPCGRYVSVQLLQTLNILFENIKNETSLYYLLSNNYINFIIVHRFDFSDEEILAYYISFLKTLSLKLNSHTIHFFYNEHTNDFALYTEAIKFFNHPESMVRIAVRTLTLNVYRVNEKPMLTYIRNCTAAPYFSNLIWFIGNHVLELDCCVRNDTDHQSRNRLADLVAEHLDHLHYLNDILQLNIECLNEVLTDQLLNRLLLPLYVYSLTKDNRYDMKEDKPHIHSIVSLFLLSQVFLILSHNPLITRLADIIFNGEIDTLSGQSTDIGEGEMSRRGFVAPLETLVKSLESSKVSSLKFSKRRPRYNDSSPDEAEEEENADNNQEEKEEEEEEDDDDDVIGDKVESKFDEHHIDVEMNDQQFCFISRPYWLAIINTLECSDSDYKALFSLCLLYALGTNESIRPEILDAGKLTSRKQDKQYYNCSLVEKLITILSLSCQYNSKVRPVTLQMSILLLKQLVYSDGQCFLQDMHLACIEGSREESKLMLRNFFKGDELFLDMFEDEYKNLQLRPLNVEFLTMDASILLAPTGTPLTGIEFAKRLPSGDLERTRRAIRVFFMLRDLSLTLCGETETRLPLTRQEELVSVTDKLDLNNRDLIACTVVHKDKVTNPKRQRRFLVIDPLQLILVEPDTKKLGWGVATFVGPLQDVEVTGDKEDSRSLHVTIHKRANSAHVKPMPLLSARFIFDDHIRCMAAKQRLTKGRTKARQRKMEAIAILLDLPHSTGPPLIHGPTSHPGMAVPASAVQTPFRTYSDQSYARRTPSSDPAIQRSVFASVDKVSGFTTSQRRSIEFVHQVPAYQVRPAVSQPESPYIQRDSSVEIEQAQEATSPSAYSAHQSHKESSDDTLSVESEQTTMSPILMPAKSPATLLIAGQTSTETGSPKILPPTSTERVRSLSSASTGSENEGVDRFGKGISKLSFGKSQAPVSVNEARAEGESSHGKITLGSLNRLAHHRSPKNKLESDGIEMTSFKVTTTSTVPTPGSEESLDLNQYLPECEQENLGNCAYDSTRMSEQEATAGGVADVQLDEPEGAIGGVLDVTGETVSDEAEGAVGGLLDGATVSDEAQDAVGSVLDGTKEATSHKEEFESEETSDEVEGAIGGVEIDSEEASSDFDVALQDMVQSQFESLTQRNQTKQDNGQDDTNLDPECDFKDEENEYAEKECEVRDNEQAEGEETRTTLTVAARTQPDARQCEDVARRPDGQDEISDSDDSGTFPEDEKDFSSSMRTV</sequence>
<organism evidence="6 7">
    <name type="scientific">Saccoglossus kowalevskii</name>
    <name type="common">Acorn worm</name>
    <dbReference type="NCBI Taxonomy" id="10224"/>
    <lineage>
        <taxon>Eukaryota</taxon>
        <taxon>Metazoa</taxon>
        <taxon>Hemichordata</taxon>
        <taxon>Enteropneusta</taxon>
        <taxon>Harrimaniidae</taxon>
        <taxon>Saccoglossus</taxon>
    </lineage>
</organism>
<feature type="region of interest" description="Disordered" evidence="3">
    <location>
        <begin position="906"/>
        <end position="937"/>
    </location>
</feature>
<dbReference type="InterPro" id="IPR019155">
    <property type="entry name" value="CLEC16A/TT9_N"/>
</dbReference>
<feature type="region of interest" description="Disordered" evidence="3">
    <location>
        <begin position="1142"/>
        <end position="1182"/>
    </location>
</feature>
<dbReference type="GeneID" id="100374463"/>
<keyword evidence="6" id="KW-1185">Reference proteome</keyword>
<accession>A0ABM0M3V7</accession>
<feature type="compositionally biased region" description="Basic and acidic residues" evidence="3">
    <location>
        <begin position="1276"/>
        <end position="1287"/>
    </location>
</feature>
<dbReference type="PANTHER" id="PTHR21481:SF0">
    <property type="entry name" value="PROTEIN CLEC16A"/>
    <property type="match status" value="1"/>
</dbReference>
<feature type="region of interest" description="Disordered" evidence="3">
    <location>
        <begin position="958"/>
        <end position="993"/>
    </location>
</feature>
<feature type="compositionally biased region" description="Acidic residues" evidence="3">
    <location>
        <begin position="410"/>
        <end position="423"/>
    </location>
</feature>
<dbReference type="InterPro" id="IPR045820">
    <property type="entry name" value="CLEC16A/TT9_C"/>
</dbReference>
<evidence type="ECO:0000256" key="1">
    <source>
        <dbReference type="ARBA" id="ARBA00006441"/>
    </source>
</evidence>
<feature type="compositionally biased region" description="Polar residues" evidence="3">
    <location>
        <begin position="909"/>
        <end position="920"/>
    </location>
</feature>
<evidence type="ECO:0000256" key="3">
    <source>
        <dbReference type="SAM" id="MobiDB-lite"/>
    </source>
</evidence>
<evidence type="ECO:0000256" key="2">
    <source>
        <dbReference type="ARBA" id="ARBA00023006"/>
    </source>
</evidence>
<feature type="region of interest" description="Disordered" evidence="3">
    <location>
        <begin position="1209"/>
        <end position="1314"/>
    </location>
</feature>